<evidence type="ECO:0000313" key="1">
    <source>
        <dbReference type="EMBL" id="MPN09090.1"/>
    </source>
</evidence>
<sequence>MLLASPTIATMKIYFDQKVAVFKSENVNLIKKHIENKDEKSGDIKKISDNKNPKN</sequence>
<gene>
    <name evidence="1" type="ORF">SDC9_156378</name>
</gene>
<accession>A0A645F5E5</accession>
<dbReference type="EMBL" id="VSSQ01055185">
    <property type="protein sequence ID" value="MPN09090.1"/>
    <property type="molecule type" value="Genomic_DNA"/>
</dbReference>
<dbReference type="AlphaFoldDB" id="A0A645F5E5"/>
<protein>
    <submittedName>
        <fullName evidence="1">Uncharacterized protein</fullName>
    </submittedName>
</protein>
<reference evidence="1" key="1">
    <citation type="submission" date="2019-08" db="EMBL/GenBank/DDBJ databases">
        <authorList>
            <person name="Kucharzyk K."/>
            <person name="Murdoch R.W."/>
            <person name="Higgins S."/>
            <person name="Loffler F."/>
        </authorList>
    </citation>
    <scope>NUCLEOTIDE SEQUENCE</scope>
</reference>
<name>A0A645F5E5_9ZZZZ</name>
<organism evidence="1">
    <name type="scientific">bioreactor metagenome</name>
    <dbReference type="NCBI Taxonomy" id="1076179"/>
    <lineage>
        <taxon>unclassified sequences</taxon>
        <taxon>metagenomes</taxon>
        <taxon>ecological metagenomes</taxon>
    </lineage>
</organism>
<proteinExistence type="predicted"/>
<comment type="caution">
    <text evidence="1">The sequence shown here is derived from an EMBL/GenBank/DDBJ whole genome shotgun (WGS) entry which is preliminary data.</text>
</comment>